<proteinExistence type="predicted"/>
<dbReference type="RefSeq" id="WP_033430159.1">
    <property type="nucleotide sequence ID" value="NZ_CP034550.1"/>
</dbReference>
<keyword evidence="4" id="KW-1185">Reference proteome</keyword>
<dbReference type="InterPro" id="IPR051785">
    <property type="entry name" value="MMCE/EMCE_epimerase"/>
</dbReference>
<dbReference type="PROSITE" id="PS51819">
    <property type="entry name" value="VOC"/>
    <property type="match status" value="1"/>
</dbReference>
<dbReference type="Proteomes" id="UP000325787">
    <property type="component" value="Chromosome"/>
</dbReference>
<evidence type="ECO:0000259" key="2">
    <source>
        <dbReference type="PROSITE" id="PS51819"/>
    </source>
</evidence>
<evidence type="ECO:0000313" key="4">
    <source>
        <dbReference type="Proteomes" id="UP000325787"/>
    </source>
</evidence>
<dbReference type="InterPro" id="IPR037523">
    <property type="entry name" value="VOC_core"/>
</dbReference>
<gene>
    <name evidence="3" type="ORF">EKG83_29415</name>
</gene>
<dbReference type="OrthoDB" id="5242400at2"/>
<dbReference type="AlphaFoldDB" id="A0A5Q0H414"/>
<dbReference type="Pfam" id="PF00903">
    <property type="entry name" value="Glyoxalase"/>
    <property type="match status" value="1"/>
</dbReference>
<evidence type="ECO:0000313" key="3">
    <source>
        <dbReference type="EMBL" id="QFZ20958.1"/>
    </source>
</evidence>
<feature type="domain" description="VOC" evidence="2">
    <location>
        <begin position="13"/>
        <end position="152"/>
    </location>
</feature>
<dbReference type="InterPro" id="IPR004360">
    <property type="entry name" value="Glyas_Fos-R_dOase_dom"/>
</dbReference>
<dbReference type="KEGG" id="ssyi:EKG83_29415"/>
<dbReference type="EMBL" id="CP034550">
    <property type="protein sequence ID" value="QFZ20958.1"/>
    <property type="molecule type" value="Genomic_DNA"/>
</dbReference>
<sequence>MSPVSIRPPGAATLMHVAIFCPDVDESIRFYREALGFSRTYEWTKTYTETGKTVYSGRGVYIELEGQTYLELFPGGEPGRDSSAGPVHHIGLAISDVDGAYERCLAEGARPFGFDDWSGEPTTVTINGDPEMLVRVAFVRGPAGELIELYEQYSPVIATER</sequence>
<dbReference type="InterPro" id="IPR029068">
    <property type="entry name" value="Glyas_Bleomycin-R_OHBP_Dase"/>
</dbReference>
<protein>
    <submittedName>
        <fullName evidence="3">VOC family protein</fullName>
    </submittedName>
</protein>
<accession>A0A5Q0H414</accession>
<dbReference type="PANTHER" id="PTHR43048">
    <property type="entry name" value="METHYLMALONYL-COA EPIMERASE"/>
    <property type="match status" value="1"/>
</dbReference>
<name>A0A5Q0H414_SACSY</name>
<evidence type="ECO:0000256" key="1">
    <source>
        <dbReference type="ARBA" id="ARBA00022723"/>
    </source>
</evidence>
<reference evidence="4" key="1">
    <citation type="journal article" date="2021" name="Curr. Microbiol.">
        <title>Complete genome of nocamycin-producing strain Saccharothrix syringae NRRL B-16468 reveals the biosynthetic potential for secondary metabolites.</title>
        <authorList>
            <person name="Mo X."/>
            <person name="Yang S."/>
        </authorList>
    </citation>
    <scope>NUCLEOTIDE SEQUENCE [LARGE SCALE GENOMIC DNA]</scope>
    <source>
        <strain evidence="4">ATCC 51364 / DSM 43886 / JCM 6844 / KCTC 9398 / NBRC 14523 / NRRL B-16468 / INA 2240</strain>
    </source>
</reference>
<dbReference type="Gene3D" id="3.10.180.10">
    <property type="entry name" value="2,3-Dihydroxybiphenyl 1,2-Dioxygenase, domain 1"/>
    <property type="match status" value="1"/>
</dbReference>
<dbReference type="GO" id="GO:0046491">
    <property type="term" value="P:L-methylmalonyl-CoA metabolic process"/>
    <property type="evidence" value="ECO:0007669"/>
    <property type="project" value="TreeGrafter"/>
</dbReference>
<dbReference type="CDD" id="cd06587">
    <property type="entry name" value="VOC"/>
    <property type="match status" value="1"/>
</dbReference>
<organism evidence="3 4">
    <name type="scientific">Saccharothrix syringae</name>
    <name type="common">Nocardiopsis syringae</name>
    <dbReference type="NCBI Taxonomy" id="103733"/>
    <lineage>
        <taxon>Bacteria</taxon>
        <taxon>Bacillati</taxon>
        <taxon>Actinomycetota</taxon>
        <taxon>Actinomycetes</taxon>
        <taxon>Pseudonocardiales</taxon>
        <taxon>Pseudonocardiaceae</taxon>
        <taxon>Saccharothrix</taxon>
    </lineage>
</organism>
<dbReference type="SUPFAM" id="SSF54593">
    <property type="entry name" value="Glyoxalase/Bleomycin resistance protein/Dihydroxybiphenyl dioxygenase"/>
    <property type="match status" value="1"/>
</dbReference>
<dbReference type="PANTHER" id="PTHR43048:SF3">
    <property type="entry name" value="METHYLMALONYL-COA EPIMERASE, MITOCHONDRIAL"/>
    <property type="match status" value="1"/>
</dbReference>
<keyword evidence="1" id="KW-0479">Metal-binding</keyword>
<dbReference type="GO" id="GO:0004493">
    <property type="term" value="F:methylmalonyl-CoA epimerase activity"/>
    <property type="evidence" value="ECO:0007669"/>
    <property type="project" value="TreeGrafter"/>
</dbReference>
<dbReference type="GO" id="GO:0046872">
    <property type="term" value="F:metal ion binding"/>
    <property type="evidence" value="ECO:0007669"/>
    <property type="project" value="UniProtKB-KW"/>
</dbReference>